<keyword evidence="4" id="KW-0052">Apoplast</keyword>
<dbReference type="PROSITE" id="PS51277">
    <property type="entry name" value="BURP"/>
    <property type="match status" value="1"/>
</dbReference>
<evidence type="ECO:0000256" key="1">
    <source>
        <dbReference type="ARBA" id="ARBA00004191"/>
    </source>
</evidence>
<feature type="domain" description="BURP" evidence="7">
    <location>
        <begin position="153"/>
        <end position="217"/>
    </location>
</feature>
<keyword evidence="3" id="KW-0964">Secreted</keyword>
<dbReference type="AlphaFoldDB" id="W9RNB6"/>
<protein>
    <recommendedName>
        <fullName evidence="7">BURP domain-containing protein</fullName>
    </recommendedName>
</protein>
<proteinExistence type="predicted"/>
<keyword evidence="3" id="KW-0134">Cell wall</keyword>
<evidence type="ECO:0000256" key="5">
    <source>
        <dbReference type="ARBA" id="ARBA00022729"/>
    </source>
</evidence>
<dbReference type="EMBL" id="KE344869">
    <property type="protein sequence ID" value="EXB82601.1"/>
    <property type="molecule type" value="Genomic_DNA"/>
</dbReference>
<evidence type="ECO:0000313" key="9">
    <source>
        <dbReference type="Proteomes" id="UP000030645"/>
    </source>
</evidence>
<sequence>MQLKLRRVNKGFSTYGTGSTKGTGDFKKYTDSANVPELHFTSYSARSGGRKQNFKSYSGRSILLTPKPRIQRTSESFSFGEDNFTSFGKGATGQSIGFKVYIDLNQFKEYTKDKKGVTFATYNITHKKSAAATTTSMAASGSFVKRIVEPGKFFRESMLNTGSVMPMPDIRDKMAKRSFLPRAISSKLPFSSSKMAELKKIFHAGDGSATENMIVDT</sequence>
<dbReference type="InterPro" id="IPR004873">
    <property type="entry name" value="BURP_dom"/>
</dbReference>
<dbReference type="PANTHER" id="PTHR31458:SF2">
    <property type="entry name" value="POLYGALACTURONASE 1 BETA-LIKE PROTEIN 2"/>
    <property type="match status" value="1"/>
</dbReference>
<organism evidence="8 9">
    <name type="scientific">Morus notabilis</name>
    <dbReference type="NCBI Taxonomy" id="981085"/>
    <lineage>
        <taxon>Eukaryota</taxon>
        <taxon>Viridiplantae</taxon>
        <taxon>Streptophyta</taxon>
        <taxon>Embryophyta</taxon>
        <taxon>Tracheophyta</taxon>
        <taxon>Spermatophyta</taxon>
        <taxon>Magnoliopsida</taxon>
        <taxon>eudicotyledons</taxon>
        <taxon>Gunneridae</taxon>
        <taxon>Pentapetalae</taxon>
        <taxon>rosids</taxon>
        <taxon>fabids</taxon>
        <taxon>Rosales</taxon>
        <taxon>Moraceae</taxon>
        <taxon>Moreae</taxon>
        <taxon>Morus</taxon>
    </lineage>
</organism>
<gene>
    <name evidence="8" type="ORF">L484_027779</name>
</gene>
<evidence type="ECO:0000256" key="3">
    <source>
        <dbReference type="ARBA" id="ARBA00022512"/>
    </source>
</evidence>
<comment type="subcellular location">
    <subcellularLocation>
        <location evidence="1">Secreted</location>
        <location evidence="1">Cell wall</location>
    </subcellularLocation>
    <subcellularLocation>
        <location evidence="2">Secreted</location>
        <location evidence="2">Extracellular space</location>
        <location evidence="2">Apoplast</location>
    </subcellularLocation>
</comment>
<keyword evidence="6" id="KW-0325">Glycoprotein</keyword>
<dbReference type="PANTHER" id="PTHR31458">
    <property type="entry name" value="POLYGALACTURONASE 1 BETA-LIKE PROTEIN 2"/>
    <property type="match status" value="1"/>
</dbReference>
<dbReference type="GO" id="GO:0048046">
    <property type="term" value="C:apoplast"/>
    <property type="evidence" value="ECO:0007669"/>
    <property type="project" value="UniProtKB-SubCell"/>
</dbReference>
<keyword evidence="9" id="KW-1185">Reference proteome</keyword>
<evidence type="ECO:0000256" key="2">
    <source>
        <dbReference type="ARBA" id="ARBA00004271"/>
    </source>
</evidence>
<evidence type="ECO:0000256" key="4">
    <source>
        <dbReference type="ARBA" id="ARBA00022523"/>
    </source>
</evidence>
<accession>W9RNB6</accession>
<dbReference type="eggNOG" id="ENOG502QT2V">
    <property type="taxonomic scope" value="Eukaryota"/>
</dbReference>
<dbReference type="Proteomes" id="UP000030645">
    <property type="component" value="Unassembled WGS sequence"/>
</dbReference>
<reference evidence="9" key="1">
    <citation type="submission" date="2013-01" db="EMBL/GenBank/DDBJ databases">
        <title>Draft Genome Sequence of a Mulberry Tree, Morus notabilis C.K. Schneid.</title>
        <authorList>
            <person name="He N."/>
            <person name="Zhao S."/>
        </authorList>
    </citation>
    <scope>NUCLEOTIDE SEQUENCE</scope>
</reference>
<dbReference type="Pfam" id="PF03181">
    <property type="entry name" value="BURP"/>
    <property type="match status" value="1"/>
</dbReference>
<keyword evidence="5" id="KW-0732">Signal</keyword>
<name>W9RNB6_9ROSA</name>
<dbReference type="InterPro" id="IPR051897">
    <property type="entry name" value="PG-associated_BURP"/>
</dbReference>
<dbReference type="STRING" id="981085.W9RNB6"/>
<evidence type="ECO:0000313" key="8">
    <source>
        <dbReference type="EMBL" id="EXB82601.1"/>
    </source>
</evidence>
<evidence type="ECO:0000259" key="7">
    <source>
        <dbReference type="PROSITE" id="PS51277"/>
    </source>
</evidence>
<evidence type="ECO:0000256" key="6">
    <source>
        <dbReference type="ARBA" id="ARBA00023180"/>
    </source>
</evidence>